<dbReference type="InterPro" id="IPR008193">
    <property type="entry name" value="RNA_pol_Rpb11_13-16kDa_CS"/>
</dbReference>
<evidence type="ECO:0000313" key="5">
    <source>
        <dbReference type="Proteomes" id="UP001321479"/>
    </source>
</evidence>
<reference evidence="4 5" key="1">
    <citation type="submission" date="2021-02" db="EMBL/GenBank/DDBJ databases">
        <title>Cotonvirus japonicus, which uses Golgi apparatus of host cells for its virion factory, phylogenetically links tailed tupanvirus and icosahedral mimivirus.</title>
        <authorList>
            <person name="Takahashi H."/>
            <person name="Fukaya S."/>
            <person name="Song C."/>
            <person name="Murata K."/>
            <person name="Takemura M."/>
        </authorList>
    </citation>
    <scope>NUCLEOTIDE SEQUENCE [LARGE SCALE GENOMIC DNA]</scope>
</reference>
<keyword evidence="5" id="KW-1185">Reference proteome</keyword>
<dbReference type="PROSITE" id="PS01154">
    <property type="entry name" value="RNA_POL_L_13KD"/>
    <property type="match status" value="1"/>
</dbReference>
<dbReference type="InterPro" id="IPR036603">
    <property type="entry name" value="RBP11-like"/>
</dbReference>
<dbReference type="Pfam" id="PF13656">
    <property type="entry name" value="RNA_pol_L_2"/>
    <property type="match status" value="1"/>
</dbReference>
<dbReference type="GeneID" id="80558273"/>
<evidence type="ECO:0000256" key="2">
    <source>
        <dbReference type="ARBA" id="ARBA00023163"/>
    </source>
</evidence>
<accession>A0ABM7NSD2</accession>
<name>A0ABM7NSD2_9VIRU</name>
<dbReference type="Gene3D" id="3.30.1360.10">
    <property type="entry name" value="RNA polymerase, RBP11-like subunit"/>
    <property type="match status" value="1"/>
</dbReference>
<evidence type="ECO:0000259" key="3">
    <source>
        <dbReference type="Pfam" id="PF13656"/>
    </source>
</evidence>
<evidence type="ECO:0000313" key="4">
    <source>
        <dbReference type="EMBL" id="BCS83068.1"/>
    </source>
</evidence>
<dbReference type="Proteomes" id="UP001321479">
    <property type="component" value="Segment"/>
</dbReference>
<sequence length="369" mass="42956">MSKKITNNSTNKSVIKPSVNTIDVYGKPNIKLNVVEQKKLNDNWLYIEIEGPNVDNTIVNAIRRTILLYIPIYGFHRSNIFIEANRFKNMYNFDLIYNIFETLPIFDVPNHYDLENPETFLTNEVMRNIFGKFIQDKYNIDDTPTQELMDADKKLFKIELTLNLKNNTGDYRYVSSHDCVLKIDGKISNSYTKREPIYLLVLKPSEEISLRAEANLGIAKIFAAYEATTNATHEEINANKWLLKYKTLEQLDKYTIFNKACVILYKKLENLQKYIIETYDTERDPKETITINLHGEEHTIGTLLERVLQLNENVEKAGYKMPHPFIDEIVISYKLYDDSKIGPIKIFTDCTKYLIKVFKTIADISPNSD</sequence>
<dbReference type="EMBL" id="AP024483">
    <property type="protein sequence ID" value="BCS83068.1"/>
    <property type="molecule type" value="Genomic_DNA"/>
</dbReference>
<protein>
    <submittedName>
        <fullName evidence="4">DNA directed RNA polymerase subunit L</fullName>
    </submittedName>
</protein>
<keyword evidence="1" id="KW-0240">DNA-directed RNA polymerase</keyword>
<proteinExistence type="predicted"/>
<feature type="domain" description="DNA-directed RNA polymerase RBP11-like dimerisation" evidence="3">
    <location>
        <begin position="289"/>
        <end position="362"/>
    </location>
</feature>
<dbReference type="SUPFAM" id="SSF55257">
    <property type="entry name" value="RBP11-like subunits of RNA polymerase"/>
    <property type="match status" value="2"/>
</dbReference>
<dbReference type="RefSeq" id="YP_010841676.1">
    <property type="nucleotide sequence ID" value="NC_079139.1"/>
</dbReference>
<keyword evidence="2" id="KW-0804">Transcription</keyword>
<dbReference type="InterPro" id="IPR009025">
    <property type="entry name" value="RBP11-like_dimer"/>
</dbReference>
<organism evidence="4 5">
    <name type="scientific">Cotonvirus japonicus</name>
    <dbReference type="NCBI Taxonomy" id="2811091"/>
    <lineage>
        <taxon>Viruses</taxon>
        <taxon>Varidnaviria</taxon>
        <taxon>Bamfordvirae</taxon>
        <taxon>Nucleocytoviricota</taxon>
        <taxon>Megaviricetes</taxon>
        <taxon>Imitervirales</taxon>
        <taxon>Mimiviridae</taxon>
        <taxon>Megamimivirinae</taxon>
        <taxon>Cotonvirus</taxon>
        <taxon>Cotonvirus japonicum</taxon>
    </lineage>
</organism>
<evidence type="ECO:0000256" key="1">
    <source>
        <dbReference type="ARBA" id="ARBA00022478"/>
    </source>
</evidence>